<keyword evidence="5" id="KW-1139">Helical capsid protein</keyword>
<dbReference type="InterPro" id="IPR003486">
    <property type="entry name" value="Nairo_nucleocap"/>
</dbReference>
<keyword evidence="6" id="KW-0167">Capsid protein</keyword>
<evidence type="ECO:0000256" key="14">
    <source>
        <dbReference type="SAM" id="MobiDB-lite"/>
    </source>
</evidence>
<evidence type="ECO:0000313" key="15">
    <source>
        <dbReference type="EMBL" id="AII01814.1"/>
    </source>
</evidence>
<evidence type="ECO:0000256" key="8">
    <source>
        <dbReference type="ARBA" id="ARBA00022884"/>
    </source>
</evidence>
<evidence type="ECO:0000256" key="5">
    <source>
        <dbReference type="ARBA" id="ARBA00022497"/>
    </source>
</evidence>
<comment type="subcellular location">
    <subcellularLocation>
        <location evidence="2">Virion</location>
    </subcellularLocation>
</comment>
<dbReference type="EMBL" id="KM048321">
    <property type="protein sequence ID" value="AII01814.1"/>
    <property type="molecule type" value="Viral_cRNA"/>
</dbReference>
<evidence type="ECO:0000256" key="9">
    <source>
        <dbReference type="ARBA" id="ARBA00023086"/>
    </source>
</evidence>
<dbReference type="GO" id="GO:0003723">
    <property type="term" value="F:RNA binding"/>
    <property type="evidence" value="ECO:0007669"/>
    <property type="project" value="UniProtKB-KW"/>
</dbReference>
<keyword evidence="8" id="KW-0694">RNA-binding</keyword>
<reference evidence="15" key="1">
    <citation type="journal article" date="2014" name="J. Virol.">
        <title>Virome analysis of Amblyomma americanum, Dermacentor variabilis, and Ixodes scapularis ticks reveals novel highly divergent vertebrate and invertebrate viruses.</title>
        <authorList>
            <person name="Tokarz R."/>
            <person name="Williams S.H."/>
            <person name="Sameroff S."/>
            <person name="Sanchez Leon M."/>
            <person name="Jain K."/>
            <person name="Lipkin W.I."/>
        </authorList>
    </citation>
    <scope>NUCLEOTIDE SEQUENCE</scope>
    <source>
        <strain evidence="15">H38</strain>
    </source>
</reference>
<evidence type="ECO:0000256" key="7">
    <source>
        <dbReference type="ARBA" id="ARBA00022844"/>
    </source>
</evidence>
<evidence type="ECO:0000256" key="3">
    <source>
        <dbReference type="ARBA" id="ARBA00009355"/>
    </source>
</evidence>
<sequence length="547" mass="61119">MPVVLPRFNDRAALDAWFNANFADTNQRTYSASYFDGLPDVETYLLEIGRQVTRAGKDAWVSKYLFDGLRKAPPIKEQAWLMNESLFERAMMIMSAEEAKPDSAFKFLMTHYDMYLPVGASCQDAETLEKYRTACLDFRNTMDMTGPDDLIGMLVGSVATRVEVPPGLINVFRDMLARMKKQVEGRLGIQTERSDSKPLLTGVKAFLRSKGKVAPPVPLSKRNKLDMHGKVPDGSACRDSTEVGAYLFTTAIMQLRSKRDPQIDTLLQEFHAHFTTLATTQETPELEKRHAMLMLGYAACWASEAETVSALADGASGFYQQGSGIDVVFSCFFWLYKLNCRSYARFAELNGLLVGISQQPQGKTKTLKVLSAMGTDLANRLVRLMSKSTDIHLPPYILNPSRLFDLVTAFGAFPLDDVKCEGLEGYSCSPRYVLNLRRDGGEGLTLIGVSWNLWFNSFPARPAEAEISESEHLFHQFLLNKRSPFQNTHRLEGNALNVEIVATQGAQMAGLENYLRAIQEAQQERQEEPGRRAPGIGRGLRIPLPPP</sequence>
<keyword evidence="10" id="KW-0687">Ribonucleoprotein</keyword>
<evidence type="ECO:0000256" key="12">
    <source>
        <dbReference type="ARBA" id="ARBA00046210"/>
    </source>
</evidence>
<dbReference type="GO" id="GO:0019013">
    <property type="term" value="C:viral nucleocapsid"/>
    <property type="evidence" value="ECO:0007669"/>
    <property type="project" value="UniProtKB-KW"/>
</dbReference>
<comment type="subunit">
    <text evidence="13">Probable homooligomer; forms a double superhelical polymer. Monomer.</text>
</comment>
<evidence type="ECO:0000256" key="13">
    <source>
        <dbReference type="ARBA" id="ARBA00046354"/>
    </source>
</evidence>
<comment type="function">
    <text evidence="12">Binds dsRNA and ssRNA and probably participates in the packaging of viral genome. In the dsRNA binding mode, the nucleocapsid protein specifically binds to the vRNA panhandle secondary structure formed at the termini of viral genome. Does not discriminate between viral and nonviral RNAs through ssRNA binding mode. Displays dsDNA endonuclease activity that is sequence non-specific.</text>
</comment>
<evidence type="ECO:0000256" key="4">
    <source>
        <dbReference type="ARBA" id="ARBA00014389"/>
    </source>
</evidence>
<proteinExistence type="inferred from homology"/>
<dbReference type="GO" id="GO:1990904">
    <property type="term" value="C:ribonucleoprotein complex"/>
    <property type="evidence" value="ECO:0007669"/>
    <property type="project" value="UniProtKB-KW"/>
</dbReference>
<name>A0A076E8C8_9VIRU</name>
<protein>
    <recommendedName>
        <fullName evidence="4">Nucleoprotein</fullName>
    </recommendedName>
    <alternativeName>
        <fullName evidence="11">Nucleocapsid protein</fullName>
    </alternativeName>
</protein>
<dbReference type="GO" id="GO:0019029">
    <property type="term" value="C:helical viral capsid"/>
    <property type="evidence" value="ECO:0007669"/>
    <property type="project" value="UniProtKB-KW"/>
</dbReference>
<evidence type="ECO:0000256" key="1">
    <source>
        <dbReference type="ARBA" id="ARBA00001936"/>
    </source>
</evidence>
<evidence type="ECO:0000256" key="2">
    <source>
        <dbReference type="ARBA" id="ARBA00004328"/>
    </source>
</evidence>
<accession>A0A076E8C8</accession>
<evidence type="ECO:0000256" key="6">
    <source>
        <dbReference type="ARBA" id="ARBA00022561"/>
    </source>
</evidence>
<dbReference type="Pfam" id="PF02477">
    <property type="entry name" value="Nairo_nucleo"/>
    <property type="match status" value="1"/>
</dbReference>
<organism evidence="15">
    <name type="scientific">South Bay virus</name>
    <dbReference type="NCBI Taxonomy" id="1526514"/>
    <lineage>
        <taxon>Viruses</taxon>
        <taxon>Riboviria</taxon>
        <taxon>Orthornavirae</taxon>
        <taxon>Negarnaviricota</taxon>
        <taxon>Polyploviricotina</taxon>
        <taxon>Bunyaviricetes</taxon>
        <taxon>Hareavirales</taxon>
        <taxon>Nairoviridae</taxon>
        <taxon>Sabavirus</taxon>
        <taxon>Sabavirus americanum</taxon>
    </lineage>
</organism>
<comment type="similarity">
    <text evidence="3">Belongs to the nairovirus nucleocapsid protein family.</text>
</comment>
<keyword evidence="7" id="KW-0946">Virion</keyword>
<evidence type="ECO:0000256" key="10">
    <source>
        <dbReference type="ARBA" id="ARBA00023274"/>
    </source>
</evidence>
<comment type="cofactor">
    <cofactor evidence="1">
        <name>Mn(2+)</name>
        <dbReference type="ChEBI" id="CHEBI:29035"/>
    </cofactor>
</comment>
<keyword evidence="9" id="KW-0543">Viral nucleoprotein</keyword>
<evidence type="ECO:0000256" key="11">
    <source>
        <dbReference type="ARBA" id="ARBA00033344"/>
    </source>
</evidence>
<feature type="region of interest" description="Disordered" evidence="14">
    <location>
        <begin position="523"/>
        <end position="547"/>
    </location>
</feature>